<dbReference type="CDD" id="cd11386">
    <property type="entry name" value="MCP_signal"/>
    <property type="match status" value="1"/>
</dbReference>
<dbReference type="GO" id="GO:0004888">
    <property type="term" value="F:transmembrane signaling receptor activity"/>
    <property type="evidence" value="ECO:0007669"/>
    <property type="project" value="InterPro"/>
</dbReference>
<comment type="subcellular location">
    <subcellularLocation>
        <location evidence="1">Membrane</location>
    </subcellularLocation>
</comment>
<dbReference type="SMART" id="SM00283">
    <property type="entry name" value="MA"/>
    <property type="match status" value="1"/>
</dbReference>
<organism evidence="7 8">
    <name type="scientific">Tepidimonas sediminis</name>
    <dbReference type="NCBI Taxonomy" id="2588941"/>
    <lineage>
        <taxon>Bacteria</taxon>
        <taxon>Pseudomonadati</taxon>
        <taxon>Pseudomonadota</taxon>
        <taxon>Betaproteobacteria</taxon>
        <taxon>Burkholderiales</taxon>
        <taxon>Tepidimonas</taxon>
    </lineage>
</organism>
<evidence type="ECO:0000256" key="1">
    <source>
        <dbReference type="ARBA" id="ARBA00004370"/>
    </source>
</evidence>
<name>A0A554WT73_9BURK</name>
<keyword evidence="3" id="KW-0807">Transducer</keyword>
<keyword evidence="5" id="KW-0472">Membrane</keyword>
<dbReference type="PROSITE" id="PS50111">
    <property type="entry name" value="CHEMOTAXIS_TRANSDUC_2"/>
    <property type="match status" value="1"/>
</dbReference>
<dbReference type="Proteomes" id="UP000320225">
    <property type="component" value="Unassembled WGS sequence"/>
</dbReference>
<evidence type="ECO:0000256" key="2">
    <source>
        <dbReference type="ARBA" id="ARBA00029447"/>
    </source>
</evidence>
<dbReference type="PANTHER" id="PTHR43531:SF5">
    <property type="entry name" value="METHYL-ACCEPTING CHEMOTAXIS PROTEIN III"/>
    <property type="match status" value="1"/>
</dbReference>
<dbReference type="FunFam" id="1.10.287.950:FF:000001">
    <property type="entry name" value="Methyl-accepting chemotaxis sensory transducer"/>
    <property type="match status" value="1"/>
</dbReference>
<feature type="domain" description="Methyl-accepting transducer" evidence="6">
    <location>
        <begin position="272"/>
        <end position="501"/>
    </location>
</feature>
<dbReference type="PRINTS" id="PR00260">
    <property type="entry name" value="CHEMTRNSDUCR"/>
</dbReference>
<dbReference type="AlphaFoldDB" id="A0A554WT73"/>
<feature type="region of interest" description="Disordered" evidence="4">
    <location>
        <begin position="522"/>
        <end position="563"/>
    </location>
</feature>
<keyword evidence="5" id="KW-1133">Transmembrane helix</keyword>
<feature type="transmembrane region" description="Helical" evidence="5">
    <location>
        <begin position="188"/>
        <end position="210"/>
    </location>
</feature>
<comment type="caution">
    <text evidence="7">The sequence shown here is derived from an EMBL/GenBank/DDBJ whole genome shotgun (WGS) entry which is preliminary data.</text>
</comment>
<protein>
    <submittedName>
        <fullName evidence="7">Methyl-accepting chemotaxis protein II</fullName>
    </submittedName>
</protein>
<evidence type="ECO:0000313" key="7">
    <source>
        <dbReference type="EMBL" id="TSE26786.1"/>
    </source>
</evidence>
<keyword evidence="5" id="KW-0812">Transmembrane</keyword>
<dbReference type="InterPro" id="IPR004090">
    <property type="entry name" value="Chemotax_Me-accpt_rcpt"/>
</dbReference>
<dbReference type="InterPro" id="IPR004089">
    <property type="entry name" value="MCPsignal_dom"/>
</dbReference>
<reference evidence="7 8" key="1">
    <citation type="submission" date="2019-07" db="EMBL/GenBank/DDBJ databases">
        <title>Tepidimonas sediminis YIM 72259 draft genome.</title>
        <authorList>
            <person name="Da Costa M.S."/>
            <person name="Froufe H.J.C."/>
            <person name="Egas C."/>
            <person name="Albuquerque L."/>
        </authorList>
    </citation>
    <scope>NUCLEOTIDE SEQUENCE [LARGE SCALE GENOMIC DNA]</scope>
    <source>
        <strain evidence="7 8">YIM 72259</strain>
    </source>
</reference>
<evidence type="ECO:0000256" key="3">
    <source>
        <dbReference type="PROSITE-ProRule" id="PRU00284"/>
    </source>
</evidence>
<evidence type="ECO:0000259" key="6">
    <source>
        <dbReference type="PROSITE" id="PS50111"/>
    </source>
</evidence>
<dbReference type="RefSeq" id="WP_185970554.1">
    <property type="nucleotide sequence ID" value="NZ_VJND01000002.1"/>
</dbReference>
<dbReference type="InterPro" id="IPR051310">
    <property type="entry name" value="MCP_chemotaxis"/>
</dbReference>
<dbReference type="GO" id="GO:0005886">
    <property type="term" value="C:plasma membrane"/>
    <property type="evidence" value="ECO:0007669"/>
    <property type="project" value="TreeGrafter"/>
</dbReference>
<evidence type="ECO:0000313" key="8">
    <source>
        <dbReference type="Proteomes" id="UP000320225"/>
    </source>
</evidence>
<comment type="similarity">
    <text evidence="2">Belongs to the methyl-accepting chemotaxis (MCP) protein family.</text>
</comment>
<dbReference type="GO" id="GO:0007165">
    <property type="term" value="P:signal transduction"/>
    <property type="evidence" value="ECO:0007669"/>
    <property type="project" value="UniProtKB-KW"/>
</dbReference>
<dbReference type="CDD" id="cd19411">
    <property type="entry name" value="MCP2201-like_sensor"/>
    <property type="match status" value="1"/>
</dbReference>
<accession>A0A554WT73</accession>
<dbReference type="InterPro" id="IPR024478">
    <property type="entry name" value="HlyB_4HB_MCP"/>
</dbReference>
<evidence type="ECO:0000256" key="5">
    <source>
        <dbReference type="SAM" id="Phobius"/>
    </source>
</evidence>
<dbReference type="SUPFAM" id="SSF58104">
    <property type="entry name" value="Methyl-accepting chemotaxis protein (MCP) signaling domain"/>
    <property type="match status" value="1"/>
</dbReference>
<dbReference type="Gene3D" id="1.10.287.950">
    <property type="entry name" value="Methyl-accepting chemotaxis protein"/>
    <property type="match status" value="1"/>
</dbReference>
<dbReference type="EMBL" id="VJND01000002">
    <property type="protein sequence ID" value="TSE26786.1"/>
    <property type="molecule type" value="Genomic_DNA"/>
</dbReference>
<feature type="compositionally biased region" description="Low complexity" evidence="4">
    <location>
        <begin position="522"/>
        <end position="553"/>
    </location>
</feature>
<proteinExistence type="inferred from homology"/>
<evidence type="ECO:0000256" key="4">
    <source>
        <dbReference type="SAM" id="MobiDB-lite"/>
    </source>
</evidence>
<keyword evidence="8" id="KW-1185">Reference proteome</keyword>
<dbReference type="Pfam" id="PF12729">
    <property type="entry name" value="4HB_MCP_1"/>
    <property type="match status" value="1"/>
</dbReference>
<sequence>MFANLTTAARLMLGMGTLVALLLAVAGAGAWGLWATERDLQQSLNVHVRAVQLAQQSRDAMNDVALAMRDMALANGDADRLRAAQGRLEAARARNSVQLDRLRELNLGPEVEALLQQARMARDAYLPLQQRFLDHVEAGRLSEAVDLLKGEMLAPQERYLDAFERLIEGEDEALAAAATAVEERVHGLLVLLGALGALALAAALGVAAWLTRWLLGLLGGEPAQAQAVARRVADCDLRTELALRTGDHASVLASLSQMQQRLREVVLEVRAQAEAVAATSRQIAEATHDLSGRTETQASSLEETAASMEQLTATVRQNAESAAQATHRVEEARQAAEQGGRLMTDVVRRMEAITGSARRIGEITAVIDGIAFQTNILALNAAVEAARAGEAGRGFVVVAGEVRALAQRSAQAAKEIKGLIETSLQEVEAGSALVQQAGVSVGEIVEEVKRISGLIADIAHASREQAEGIDQVGQAVMQLDQVTQQNAALVEETSAACESLHEQAQRLSEMVQRFRLPDGLAAAAPAAHAQPPRSGGRPAAARPARPALARQPGWSALPAGAAA</sequence>
<dbReference type="Pfam" id="PF00015">
    <property type="entry name" value="MCPsignal"/>
    <property type="match status" value="1"/>
</dbReference>
<dbReference type="InterPro" id="IPR047347">
    <property type="entry name" value="YvaQ-like_sensor"/>
</dbReference>
<dbReference type="PANTHER" id="PTHR43531">
    <property type="entry name" value="PROTEIN ICFG"/>
    <property type="match status" value="1"/>
</dbReference>
<dbReference type="GO" id="GO:0006935">
    <property type="term" value="P:chemotaxis"/>
    <property type="evidence" value="ECO:0007669"/>
    <property type="project" value="InterPro"/>
</dbReference>
<gene>
    <name evidence="7" type="primary">tar_2</name>
    <name evidence="7" type="ORF">Tsedi_00494</name>
</gene>